<name>A0ABT7VPM6_9LACO</name>
<reference evidence="1 2" key="2">
    <citation type="submission" date="2023-06" db="EMBL/GenBank/DDBJ databases">
        <title>Identification and characterization of horizontal gene transfer across gut microbiota members of farm animals based on homology search.</title>
        <authorList>
            <person name="Schwarzerova J."/>
            <person name="Nykrynova M."/>
            <person name="Jureckova K."/>
            <person name="Cejkova D."/>
            <person name="Rychlik I."/>
        </authorList>
    </citation>
    <scope>NUCLEOTIDE SEQUENCE [LARGE SCALE GENOMIC DNA]</scope>
    <source>
        <strain evidence="1 2">105_WCHN</strain>
    </source>
</reference>
<dbReference type="RefSeq" id="WP_289561381.1">
    <property type="nucleotide sequence ID" value="NZ_JAUDEO010000081.1"/>
</dbReference>
<accession>A0ABT7VPM6</accession>
<gene>
    <name evidence="1" type="ORF">QUW46_08915</name>
</gene>
<organism evidence="1 2">
    <name type="scientific">Limosilactobacillus panis</name>
    <dbReference type="NCBI Taxonomy" id="47493"/>
    <lineage>
        <taxon>Bacteria</taxon>
        <taxon>Bacillati</taxon>
        <taxon>Bacillota</taxon>
        <taxon>Bacilli</taxon>
        <taxon>Lactobacillales</taxon>
        <taxon>Lactobacillaceae</taxon>
        <taxon>Limosilactobacillus</taxon>
    </lineage>
</organism>
<comment type="caution">
    <text evidence="1">The sequence shown here is derived from an EMBL/GenBank/DDBJ whole genome shotgun (WGS) entry which is preliminary data.</text>
</comment>
<reference evidence="1 2" key="3">
    <citation type="submission" date="2023-06" db="EMBL/GenBank/DDBJ databases">
        <authorList>
            <person name="Zeman M."/>
            <person name="Kubasova T."/>
            <person name="Jahodarova E."/>
            <person name="Nykrynova M."/>
            <person name="Rychlik I."/>
        </authorList>
    </citation>
    <scope>NUCLEOTIDE SEQUENCE [LARGE SCALE GENOMIC DNA]</scope>
    <source>
        <strain evidence="1 2">105_WCHN</strain>
    </source>
</reference>
<protein>
    <submittedName>
        <fullName evidence="1">Uncharacterized protein</fullName>
    </submittedName>
</protein>
<keyword evidence="2" id="KW-1185">Reference proteome</keyword>
<dbReference type="InterPro" id="IPR056096">
    <property type="entry name" value="DUF7679"/>
</dbReference>
<evidence type="ECO:0000313" key="1">
    <source>
        <dbReference type="EMBL" id="MDM8334677.1"/>
    </source>
</evidence>
<sequence length="161" mass="18232">MAEVFVVQVTLSWGEHRHYLVANDVEPGLAHRYQTRENWQEVMIDALINVPVGPYLPDDSVQPPMATAKVLGVTAVAADSTPARDLQRTRSQFIMAAVWQKQSTAVNYNYLRHDYVAQSQAQIKADVDFWQNSQQHPAVVAQTKARIAEQEQLFKAQTQKK</sequence>
<dbReference type="Proteomes" id="UP001529423">
    <property type="component" value="Unassembled WGS sequence"/>
</dbReference>
<dbReference type="EMBL" id="JAUDEO010000081">
    <property type="protein sequence ID" value="MDM8334677.1"/>
    <property type="molecule type" value="Genomic_DNA"/>
</dbReference>
<reference evidence="2" key="1">
    <citation type="submission" date="2023-06" db="EMBL/GenBank/DDBJ databases">
        <title>Identification and characterization of horizontal gene transfer across gut microbiota members of farm animals based on homology search.</title>
        <authorList>
            <person name="Zeman M."/>
            <person name="Kubasova T."/>
            <person name="Jahodarova E."/>
            <person name="Nykrynova M."/>
            <person name="Rychlik I."/>
        </authorList>
    </citation>
    <scope>NUCLEOTIDE SEQUENCE [LARGE SCALE GENOMIC DNA]</scope>
    <source>
        <strain evidence="2">105_WCHN</strain>
    </source>
</reference>
<evidence type="ECO:0000313" key="2">
    <source>
        <dbReference type="Proteomes" id="UP001529423"/>
    </source>
</evidence>
<dbReference type="Pfam" id="PF24727">
    <property type="entry name" value="DUF7679"/>
    <property type="match status" value="1"/>
</dbReference>
<proteinExistence type="predicted"/>